<accession>U1YHE5</accession>
<keyword evidence="1" id="KW-0812">Transmembrane</keyword>
<name>U1YHE5_ANEAE</name>
<keyword evidence="1" id="KW-1133">Transmembrane helix</keyword>
<feature type="transmembrane region" description="Helical" evidence="1">
    <location>
        <begin position="52"/>
        <end position="72"/>
    </location>
</feature>
<feature type="transmembrane region" description="Helical" evidence="1">
    <location>
        <begin position="6"/>
        <end position="21"/>
    </location>
</feature>
<dbReference type="HOGENOM" id="CLU_2614278_0_0_9"/>
<dbReference type="AlphaFoldDB" id="U1YHE5"/>
<sequence length="78" mass="9282">MVIINILNLLISFFLIVIIYNKKFKRKIWMKLAVITLFFFNFFLIFKNFITNTVIGSVNVILLISFMIVLATEFSNRR</sequence>
<dbReference type="EMBL" id="AWSJ01000036">
    <property type="protein sequence ID" value="ERI11527.1"/>
    <property type="molecule type" value="Genomic_DNA"/>
</dbReference>
<evidence type="ECO:0000313" key="2">
    <source>
        <dbReference type="EMBL" id="ERI11527.1"/>
    </source>
</evidence>
<reference evidence="2 3" key="1">
    <citation type="submission" date="2013-08" db="EMBL/GenBank/DDBJ databases">
        <authorList>
            <person name="Weinstock G."/>
            <person name="Sodergren E."/>
            <person name="Wylie T."/>
            <person name="Fulton L."/>
            <person name="Fulton R."/>
            <person name="Fronick C."/>
            <person name="O'Laughlin M."/>
            <person name="Godfrey J."/>
            <person name="Miner T."/>
            <person name="Herter B."/>
            <person name="Appelbaum E."/>
            <person name="Cordes M."/>
            <person name="Lek S."/>
            <person name="Wollam A."/>
            <person name="Pepin K.H."/>
            <person name="Palsikar V.B."/>
            <person name="Mitreva M."/>
            <person name="Wilson R.K."/>
        </authorList>
    </citation>
    <scope>NUCLEOTIDE SEQUENCE [LARGE SCALE GENOMIC DNA]</scope>
    <source>
        <strain evidence="2 3">ATCC 12856</strain>
    </source>
</reference>
<evidence type="ECO:0000313" key="3">
    <source>
        <dbReference type="Proteomes" id="UP000016511"/>
    </source>
</evidence>
<keyword evidence="1" id="KW-0472">Membrane</keyword>
<dbReference type="Proteomes" id="UP000016511">
    <property type="component" value="Unassembled WGS sequence"/>
</dbReference>
<evidence type="ECO:0000256" key="1">
    <source>
        <dbReference type="SAM" id="Phobius"/>
    </source>
</evidence>
<gene>
    <name evidence="2" type="ORF">HMPREF0083_00374</name>
</gene>
<protein>
    <submittedName>
        <fullName evidence="2">Uncharacterized protein</fullName>
    </submittedName>
</protein>
<proteinExistence type="predicted"/>
<comment type="caution">
    <text evidence="2">The sequence shown here is derived from an EMBL/GenBank/DDBJ whole genome shotgun (WGS) entry which is preliminary data.</text>
</comment>
<feature type="transmembrane region" description="Helical" evidence="1">
    <location>
        <begin position="28"/>
        <end position="46"/>
    </location>
</feature>
<organism evidence="2 3">
    <name type="scientific">Aneurinibacillus aneurinilyticus ATCC 12856</name>
    <dbReference type="NCBI Taxonomy" id="649747"/>
    <lineage>
        <taxon>Bacteria</taxon>
        <taxon>Bacillati</taxon>
        <taxon>Bacillota</taxon>
        <taxon>Bacilli</taxon>
        <taxon>Bacillales</taxon>
        <taxon>Paenibacillaceae</taxon>
        <taxon>Aneurinibacillus group</taxon>
        <taxon>Aneurinibacillus</taxon>
    </lineage>
</organism>
<keyword evidence="3" id="KW-1185">Reference proteome</keyword>